<dbReference type="EMBL" id="QNUL01000002">
    <property type="protein sequence ID" value="REA63416.1"/>
    <property type="molecule type" value="Genomic_DNA"/>
</dbReference>
<comment type="caution">
    <text evidence="1">The sequence shown here is derived from an EMBL/GenBank/DDBJ whole genome shotgun (WGS) entry which is preliminary data.</text>
</comment>
<reference evidence="1 2" key="1">
    <citation type="submission" date="2018-07" db="EMBL/GenBank/DDBJ databases">
        <title>Dyadobacter roseus sp. nov., isolated from rose rhizosphere soil.</title>
        <authorList>
            <person name="Chen L."/>
        </authorList>
    </citation>
    <scope>NUCLEOTIDE SEQUENCE [LARGE SCALE GENOMIC DNA]</scope>
    <source>
        <strain evidence="1 2">RS19</strain>
    </source>
</reference>
<name>A0A3D8YGC8_9BACT</name>
<accession>A0A3D8YGC8</accession>
<dbReference type="Proteomes" id="UP000256373">
    <property type="component" value="Unassembled WGS sequence"/>
</dbReference>
<proteinExistence type="predicted"/>
<sequence>MYKRNRIGKEVYLTYSEVEKQYQVERFQLMKSQKGKYNFEWKQGRLSWRASEYSVYFDTGKDFLFERRGTGKFAKVSKDELFGRHQ</sequence>
<evidence type="ECO:0000313" key="2">
    <source>
        <dbReference type="Proteomes" id="UP000256373"/>
    </source>
</evidence>
<dbReference type="AlphaFoldDB" id="A0A3D8YGC8"/>
<protein>
    <submittedName>
        <fullName evidence="1">Uncharacterized protein</fullName>
    </submittedName>
</protein>
<organism evidence="1 2">
    <name type="scientific">Dyadobacter luteus</name>
    <dbReference type="NCBI Taxonomy" id="2259619"/>
    <lineage>
        <taxon>Bacteria</taxon>
        <taxon>Pseudomonadati</taxon>
        <taxon>Bacteroidota</taxon>
        <taxon>Cytophagia</taxon>
        <taxon>Cytophagales</taxon>
        <taxon>Spirosomataceae</taxon>
        <taxon>Dyadobacter</taxon>
    </lineage>
</organism>
<evidence type="ECO:0000313" key="1">
    <source>
        <dbReference type="EMBL" id="REA63416.1"/>
    </source>
</evidence>
<keyword evidence="2" id="KW-1185">Reference proteome</keyword>
<gene>
    <name evidence="1" type="ORF">DSL64_02925</name>
</gene>